<dbReference type="Gene3D" id="3.80.10.10">
    <property type="entry name" value="Ribonuclease Inhibitor"/>
    <property type="match status" value="1"/>
</dbReference>
<proteinExistence type="predicted"/>
<keyword evidence="1" id="KW-0677">Repeat</keyword>
<comment type="caution">
    <text evidence="2">The sequence shown here is derived from an EMBL/GenBank/DDBJ whole genome shotgun (WGS) entry which is preliminary data.</text>
</comment>
<dbReference type="OrthoDB" id="272549at2759"/>
<sequence>MSNQHHPSWRNDGVSSNRPFHLRGTHLYLMLDDIARTGPEDILKYIDSLITTPPTVVESVFVKGAMSRNAGRIPDAVSLSVFQALSGLTRVQRWEVSGDGRFGGLYLPVQAMTVALQHCPPNLLHLRLGNVILTSASPTAALRCADMQSLAQSLRKLPRLTSIDLVRCRTEETIQQNHPEPAKMTLQPLVQAISSMSTLQQAMFCETVISGNTGLYLGELCKSPSLQKLWWKTMPGMTDDHIVSMAACLMNSTRTSSLRELTIRSHGLGARAGYAIAELLRFNTTLQVINLDLGQAAYGIPIAAALHHCNTTLQCLDVWAWGGELHSDSSRAITKVFTDMLEVNTSLKFLTFQGLDWTNPHIDYYLRLNRAERQRLVRDFADRKVWVDTLIRQKEDVDVIFHFLSLNPSILMRNGGTTSSRVPTKGSLPTQVSVSKRKDGPALLEQFTWNNKHAKRIIS</sequence>
<keyword evidence="3" id="KW-1185">Reference proteome</keyword>
<dbReference type="InterPro" id="IPR052201">
    <property type="entry name" value="LRR-containing_regulator"/>
</dbReference>
<dbReference type="PANTHER" id="PTHR24111">
    <property type="entry name" value="LEUCINE-RICH REPEAT-CONTAINING PROTEIN 34"/>
    <property type="match status" value="1"/>
</dbReference>
<dbReference type="EMBL" id="CAICTM010000670">
    <property type="protein sequence ID" value="CAB9514728.1"/>
    <property type="molecule type" value="Genomic_DNA"/>
</dbReference>
<organism evidence="2 3">
    <name type="scientific">Seminavis robusta</name>
    <dbReference type="NCBI Taxonomy" id="568900"/>
    <lineage>
        <taxon>Eukaryota</taxon>
        <taxon>Sar</taxon>
        <taxon>Stramenopiles</taxon>
        <taxon>Ochrophyta</taxon>
        <taxon>Bacillariophyta</taxon>
        <taxon>Bacillariophyceae</taxon>
        <taxon>Bacillariophycidae</taxon>
        <taxon>Naviculales</taxon>
        <taxon>Naviculaceae</taxon>
        <taxon>Seminavis</taxon>
    </lineage>
</organism>
<accession>A0A9N8E5F7</accession>
<dbReference type="AlphaFoldDB" id="A0A9N8E5F7"/>
<protein>
    <submittedName>
        <fullName evidence="2">Uncharacterized protein</fullName>
    </submittedName>
</protein>
<evidence type="ECO:0000313" key="3">
    <source>
        <dbReference type="Proteomes" id="UP001153069"/>
    </source>
</evidence>
<dbReference type="PANTHER" id="PTHR24111:SF0">
    <property type="entry name" value="LEUCINE-RICH REPEAT-CONTAINING PROTEIN"/>
    <property type="match status" value="1"/>
</dbReference>
<gene>
    <name evidence="2" type="ORF">SEMRO_671_G184800.1</name>
</gene>
<dbReference type="SUPFAM" id="SSF52047">
    <property type="entry name" value="RNI-like"/>
    <property type="match status" value="1"/>
</dbReference>
<name>A0A9N8E5F7_9STRA</name>
<dbReference type="InterPro" id="IPR032675">
    <property type="entry name" value="LRR_dom_sf"/>
</dbReference>
<reference evidence="2" key="1">
    <citation type="submission" date="2020-06" db="EMBL/GenBank/DDBJ databases">
        <authorList>
            <consortium name="Plant Systems Biology data submission"/>
        </authorList>
    </citation>
    <scope>NUCLEOTIDE SEQUENCE</scope>
    <source>
        <strain evidence="2">D6</strain>
    </source>
</reference>
<dbReference type="Proteomes" id="UP001153069">
    <property type="component" value="Unassembled WGS sequence"/>
</dbReference>
<evidence type="ECO:0000256" key="1">
    <source>
        <dbReference type="ARBA" id="ARBA00022737"/>
    </source>
</evidence>
<evidence type="ECO:0000313" key="2">
    <source>
        <dbReference type="EMBL" id="CAB9514728.1"/>
    </source>
</evidence>